<evidence type="ECO:0000256" key="1">
    <source>
        <dbReference type="PIRSR" id="PIRSR000390-1"/>
    </source>
</evidence>
<feature type="active site" description="Proton acceptor" evidence="1">
    <location>
        <position position="198"/>
    </location>
</feature>
<dbReference type="NCBIfam" id="TIGR03588">
    <property type="entry name" value="PseC"/>
    <property type="match status" value="1"/>
</dbReference>
<dbReference type="OrthoDB" id="9810913at2"/>
<dbReference type="Gene3D" id="3.90.1150.10">
    <property type="entry name" value="Aspartate Aminotransferase, domain 1"/>
    <property type="match status" value="1"/>
</dbReference>
<dbReference type="Pfam" id="PF01041">
    <property type="entry name" value="DegT_DnrJ_EryC1"/>
    <property type="match status" value="1"/>
</dbReference>
<dbReference type="InterPro" id="IPR015422">
    <property type="entry name" value="PyrdxlP-dep_Trfase_small"/>
</dbReference>
<organism evidence="4 5">
    <name type="scientific">Tenuibacillus multivorans</name>
    <dbReference type="NCBI Taxonomy" id="237069"/>
    <lineage>
        <taxon>Bacteria</taxon>
        <taxon>Bacillati</taxon>
        <taxon>Bacillota</taxon>
        <taxon>Bacilli</taxon>
        <taxon>Bacillales</taxon>
        <taxon>Bacillaceae</taxon>
        <taxon>Tenuibacillus</taxon>
    </lineage>
</organism>
<proteinExistence type="inferred from homology"/>
<evidence type="ECO:0000313" key="5">
    <source>
        <dbReference type="Proteomes" id="UP000199334"/>
    </source>
</evidence>
<dbReference type="CDD" id="cd00616">
    <property type="entry name" value="AHBA_syn"/>
    <property type="match status" value="1"/>
</dbReference>
<protein>
    <submittedName>
        <fullName evidence="4">UDP-4-amino-4,6-dideoxy-N-acetyl-beta-L-altrosamine transaminase</fullName>
    </submittedName>
</protein>
<dbReference type="InterPro" id="IPR000653">
    <property type="entry name" value="DegT/StrS_aminotransferase"/>
</dbReference>
<dbReference type="PANTHER" id="PTHR30244:SF34">
    <property type="entry name" value="DTDP-4-AMINO-4,6-DIDEOXYGALACTOSE TRANSAMINASE"/>
    <property type="match status" value="1"/>
</dbReference>
<name>A0A1G9YNE3_9BACI</name>
<keyword evidence="2 3" id="KW-0663">Pyridoxal phosphate</keyword>
<comment type="similarity">
    <text evidence="3">Belongs to the DegT/DnrJ/EryC1 family.</text>
</comment>
<dbReference type="EMBL" id="FNIG01000002">
    <property type="protein sequence ID" value="SDN10590.1"/>
    <property type="molecule type" value="Genomic_DNA"/>
</dbReference>
<dbReference type="AlphaFoldDB" id="A0A1G9YNE3"/>
<evidence type="ECO:0000313" key="4">
    <source>
        <dbReference type="EMBL" id="SDN10590.1"/>
    </source>
</evidence>
<dbReference type="InterPro" id="IPR020026">
    <property type="entry name" value="PseC"/>
</dbReference>
<accession>A0A1G9YNE3</accession>
<dbReference type="GO" id="GO:0000271">
    <property type="term" value="P:polysaccharide biosynthetic process"/>
    <property type="evidence" value="ECO:0007669"/>
    <property type="project" value="TreeGrafter"/>
</dbReference>
<feature type="modified residue" description="N6-(pyridoxal phosphate)lysine" evidence="2">
    <location>
        <position position="198"/>
    </location>
</feature>
<dbReference type="RefSeq" id="WP_093855958.1">
    <property type="nucleotide sequence ID" value="NZ_BJVZ01000026.1"/>
</dbReference>
<dbReference type="InterPro" id="IPR015424">
    <property type="entry name" value="PyrdxlP-dep_Trfase"/>
</dbReference>
<evidence type="ECO:0000256" key="3">
    <source>
        <dbReference type="RuleBase" id="RU004508"/>
    </source>
</evidence>
<dbReference type="STRING" id="237069.SAMN05216498_1488"/>
<dbReference type="GO" id="GO:0008483">
    <property type="term" value="F:transaminase activity"/>
    <property type="evidence" value="ECO:0007669"/>
    <property type="project" value="TreeGrafter"/>
</dbReference>
<evidence type="ECO:0000256" key="2">
    <source>
        <dbReference type="PIRSR" id="PIRSR000390-2"/>
    </source>
</evidence>
<gene>
    <name evidence="4" type="ORF">SAMN05216498_1488</name>
</gene>
<dbReference type="Proteomes" id="UP000199334">
    <property type="component" value="Unassembled WGS sequence"/>
</dbReference>
<sequence length="401" mass="45397">MEENNQLAYHGGAPVRESFLPYGRQFIDEQDIQSIVQVLRSDYLTTGPTIQRLEEELAGYVQAKYTVLFSSGTAALHAACYAAGIENGDEVITTPMTFAASANSVLYNGGTPIFADIDPDTYNISPQAIKSQINDKTKAIMPVDFTGLPCDYDAIRSIADEYGLTVIEDAAHALGAQYKNQPIGSLSDMTIFSFHPVKHMTTGEGGAVATNNLAFYEKLKQFRTHGITKNREQLLDDHGPWYYEMQFLGFNYRMTDLQAALGLSQLNKLDDFIRRRKQIVVTYQESFQHMKTITTPEELTGYESSWHLYVMRLKHQHLYASRRTIFKALQAENIGVNVHYIPVYYHPYYLQLGYRKGICPHAEQLYETIITLPLFPAMSDGDVADVIEAVQKVITYYSKRR</sequence>
<dbReference type="Gene3D" id="3.40.640.10">
    <property type="entry name" value="Type I PLP-dependent aspartate aminotransferase-like (Major domain)"/>
    <property type="match status" value="1"/>
</dbReference>
<dbReference type="SUPFAM" id="SSF53383">
    <property type="entry name" value="PLP-dependent transferases"/>
    <property type="match status" value="1"/>
</dbReference>
<dbReference type="GO" id="GO:0030170">
    <property type="term" value="F:pyridoxal phosphate binding"/>
    <property type="evidence" value="ECO:0007669"/>
    <property type="project" value="TreeGrafter"/>
</dbReference>
<dbReference type="PIRSF" id="PIRSF000390">
    <property type="entry name" value="PLP_StrS"/>
    <property type="match status" value="1"/>
</dbReference>
<dbReference type="PANTHER" id="PTHR30244">
    <property type="entry name" value="TRANSAMINASE"/>
    <property type="match status" value="1"/>
</dbReference>
<dbReference type="InterPro" id="IPR015421">
    <property type="entry name" value="PyrdxlP-dep_Trfase_major"/>
</dbReference>
<keyword evidence="5" id="KW-1185">Reference proteome</keyword>
<reference evidence="4 5" key="1">
    <citation type="submission" date="2016-10" db="EMBL/GenBank/DDBJ databases">
        <authorList>
            <person name="de Groot N.N."/>
        </authorList>
    </citation>
    <scope>NUCLEOTIDE SEQUENCE [LARGE SCALE GENOMIC DNA]</scope>
    <source>
        <strain evidence="4 5">CGMCC 1.3442</strain>
    </source>
</reference>